<keyword evidence="7" id="KW-0378">Hydrolase</keyword>
<dbReference type="Proteomes" id="UP000536685">
    <property type="component" value="Unassembled WGS sequence"/>
</dbReference>
<dbReference type="GO" id="GO:0008360">
    <property type="term" value="P:regulation of cell shape"/>
    <property type="evidence" value="ECO:0007669"/>
    <property type="project" value="UniProtKB-KW"/>
</dbReference>
<dbReference type="AlphaFoldDB" id="A0A841ATC0"/>
<keyword evidence="3 18" id="KW-0121">Carboxypeptidase</keyword>
<keyword evidence="5" id="KW-0328">Glycosyltransferase</keyword>
<keyword evidence="15" id="KW-1133">Transmembrane helix</keyword>
<evidence type="ECO:0000256" key="7">
    <source>
        <dbReference type="ARBA" id="ARBA00022801"/>
    </source>
</evidence>
<dbReference type="FunFam" id="1.10.3810.10:FF:000001">
    <property type="entry name" value="Penicillin-binding protein 1A"/>
    <property type="match status" value="1"/>
</dbReference>
<protein>
    <submittedName>
        <fullName evidence="18">Membrane peptidoglycan carboxypeptidase</fullName>
    </submittedName>
</protein>
<dbReference type="InterPro" id="IPR023346">
    <property type="entry name" value="Lysozyme-like_dom_sf"/>
</dbReference>
<dbReference type="InterPro" id="IPR036950">
    <property type="entry name" value="PBP_transglycosylase"/>
</dbReference>
<feature type="region of interest" description="Disordered" evidence="14">
    <location>
        <begin position="582"/>
        <end position="603"/>
    </location>
</feature>
<dbReference type="GO" id="GO:0030288">
    <property type="term" value="C:outer membrane-bounded periplasmic space"/>
    <property type="evidence" value="ECO:0007669"/>
    <property type="project" value="TreeGrafter"/>
</dbReference>
<evidence type="ECO:0000256" key="9">
    <source>
        <dbReference type="ARBA" id="ARBA00022984"/>
    </source>
</evidence>
<dbReference type="PANTHER" id="PTHR32282">
    <property type="entry name" value="BINDING PROTEIN TRANSPEPTIDASE, PUTATIVE-RELATED"/>
    <property type="match status" value="1"/>
</dbReference>
<proteinExistence type="inferred from homology"/>
<evidence type="ECO:0000256" key="8">
    <source>
        <dbReference type="ARBA" id="ARBA00022960"/>
    </source>
</evidence>
<dbReference type="EMBL" id="JACHMJ010000001">
    <property type="protein sequence ID" value="MBB5844893.1"/>
    <property type="molecule type" value="Genomic_DNA"/>
</dbReference>
<evidence type="ECO:0000256" key="15">
    <source>
        <dbReference type="SAM" id="Phobius"/>
    </source>
</evidence>
<dbReference type="InterPro" id="IPR050396">
    <property type="entry name" value="Glycosyltr_51/Transpeptidase"/>
</dbReference>
<evidence type="ECO:0000313" key="18">
    <source>
        <dbReference type="EMBL" id="MBB5844893.1"/>
    </source>
</evidence>
<evidence type="ECO:0000256" key="4">
    <source>
        <dbReference type="ARBA" id="ARBA00022670"/>
    </source>
</evidence>
<evidence type="ECO:0000259" key="16">
    <source>
        <dbReference type="Pfam" id="PF00905"/>
    </source>
</evidence>
<dbReference type="GO" id="GO:0008955">
    <property type="term" value="F:peptidoglycan glycosyltransferase activity"/>
    <property type="evidence" value="ECO:0007669"/>
    <property type="project" value="UniProtKB-EC"/>
</dbReference>
<keyword evidence="15" id="KW-0812">Transmembrane</keyword>
<keyword evidence="8" id="KW-0133">Cell shape</keyword>
<evidence type="ECO:0000256" key="11">
    <source>
        <dbReference type="ARBA" id="ARBA00023316"/>
    </source>
</evidence>
<keyword evidence="11" id="KW-0961">Cell wall biogenesis/degradation</keyword>
<evidence type="ECO:0000256" key="13">
    <source>
        <dbReference type="ARBA" id="ARBA00049902"/>
    </source>
</evidence>
<keyword evidence="15" id="KW-0472">Membrane</keyword>
<evidence type="ECO:0000256" key="10">
    <source>
        <dbReference type="ARBA" id="ARBA00023268"/>
    </source>
</evidence>
<dbReference type="InterPro" id="IPR001460">
    <property type="entry name" value="PCN-bd_Tpept"/>
</dbReference>
<dbReference type="InterPro" id="IPR001264">
    <property type="entry name" value="Glyco_trans_51"/>
</dbReference>
<dbReference type="GO" id="GO:0006508">
    <property type="term" value="P:proteolysis"/>
    <property type="evidence" value="ECO:0007669"/>
    <property type="project" value="UniProtKB-KW"/>
</dbReference>
<feature type="transmembrane region" description="Helical" evidence="15">
    <location>
        <begin position="24"/>
        <end position="47"/>
    </location>
</feature>
<evidence type="ECO:0000256" key="2">
    <source>
        <dbReference type="ARBA" id="ARBA00007739"/>
    </source>
</evidence>
<keyword evidence="6" id="KW-0808">Transferase</keyword>
<dbReference type="SUPFAM" id="SSF53955">
    <property type="entry name" value="Lysozyme-like"/>
    <property type="match status" value="1"/>
</dbReference>
<dbReference type="Gene3D" id="1.10.3810.10">
    <property type="entry name" value="Biosynthetic peptidoglycan transglycosylase-like"/>
    <property type="match status" value="1"/>
</dbReference>
<dbReference type="Pfam" id="PF00912">
    <property type="entry name" value="Transgly"/>
    <property type="match status" value="1"/>
</dbReference>
<evidence type="ECO:0000313" key="19">
    <source>
        <dbReference type="Proteomes" id="UP000536685"/>
    </source>
</evidence>
<evidence type="ECO:0000256" key="3">
    <source>
        <dbReference type="ARBA" id="ARBA00022645"/>
    </source>
</evidence>
<feature type="domain" description="Penicillin-binding protein transpeptidase" evidence="16">
    <location>
        <begin position="371"/>
        <end position="621"/>
    </location>
</feature>
<keyword evidence="19" id="KW-1185">Reference proteome</keyword>
<comment type="catalytic activity">
    <reaction evidence="12">
        <text>Preferential cleavage: (Ac)2-L-Lys-D-Ala-|-D-Ala. Also transpeptidation of peptidyl-alanyl moieties that are N-acyl substituents of D-alanine.</text>
        <dbReference type="EC" id="3.4.16.4"/>
    </reaction>
</comment>
<name>A0A841ATC0_9MICO</name>
<organism evidence="18 19">
    <name type="scientific">Conyzicola lurida</name>
    <dbReference type="NCBI Taxonomy" id="1172621"/>
    <lineage>
        <taxon>Bacteria</taxon>
        <taxon>Bacillati</taxon>
        <taxon>Actinomycetota</taxon>
        <taxon>Actinomycetes</taxon>
        <taxon>Micrococcales</taxon>
        <taxon>Microbacteriaceae</taxon>
        <taxon>Conyzicola</taxon>
    </lineage>
</organism>
<evidence type="ECO:0000256" key="5">
    <source>
        <dbReference type="ARBA" id="ARBA00022676"/>
    </source>
</evidence>
<dbReference type="InterPro" id="IPR012338">
    <property type="entry name" value="Beta-lactam/transpept-like"/>
</dbReference>
<dbReference type="RefSeq" id="WP_184239498.1">
    <property type="nucleotide sequence ID" value="NZ_JACHMJ010000001.1"/>
</dbReference>
<evidence type="ECO:0000256" key="1">
    <source>
        <dbReference type="ARBA" id="ARBA00007090"/>
    </source>
</evidence>
<sequence>MSLDEVATDVIVDHHPLAATRVKAGLIVLAASVLVGALVAAATMPFAAVAETATTEAGDYWASFPSDLTVEAALPQHTVLLDKDGVEFARFYSENRIDVTFDQISPNFSNALVATEDARFYEHTGVDFIGIARAAIKNFVNNNTAEGGSTITQQLVQNILVSNATTEEEKEVAQGTSYESKVREVKYAVNLEKTMTKQEILAAYSNAVFLGNQAYGVQAAARVYFDTDAASLTIPQAAMLVALLKSPVYYDPYVYPEEAQARRDIVIDRMYAQSYITEAEATEAKATPITLVRGSIATGCAASAYPYYCSLVSDELQNDEAFGATAEQRQETFRRGGITITTALDRTVADASQRAVEEALGNDNRVKSGTAVVVPGSGHIAAVAENTTWDTNQIVYATSAFQTGSVFKPITLAAGLESGLTLDTRYTANGPYFPDDMTAPPKGFTNFGNSNYGSINASTAIRQSVNVYFVKMIEEVGVVPVVEMANRLGIHSIDVDEPGLDVQASVALGTKEVSPLEMATAYATFAAGGYMCDPIAIVSAVRTSTGVPVETPSANCHQEISPEVAAEMDDVLQGTFRGGTLSSVGSLPGRETGGKTGTTDDSTANWTVGMTPQFATAVWVGDPRGGTEYPLTRVEAYGRTYYRTTGSAIAGPIWKSIMSDIHVDVPIVDFPNG</sequence>
<dbReference type="GO" id="GO:0008658">
    <property type="term" value="F:penicillin binding"/>
    <property type="evidence" value="ECO:0007669"/>
    <property type="project" value="InterPro"/>
</dbReference>
<dbReference type="Gene3D" id="3.40.710.10">
    <property type="entry name" value="DD-peptidase/beta-lactamase superfamily"/>
    <property type="match status" value="1"/>
</dbReference>
<evidence type="ECO:0000259" key="17">
    <source>
        <dbReference type="Pfam" id="PF00912"/>
    </source>
</evidence>
<dbReference type="GO" id="GO:0009252">
    <property type="term" value="P:peptidoglycan biosynthetic process"/>
    <property type="evidence" value="ECO:0007669"/>
    <property type="project" value="UniProtKB-KW"/>
</dbReference>
<evidence type="ECO:0000256" key="14">
    <source>
        <dbReference type="SAM" id="MobiDB-lite"/>
    </source>
</evidence>
<accession>A0A841ATC0</accession>
<feature type="domain" description="Glycosyl transferase family 51" evidence="17">
    <location>
        <begin position="87"/>
        <end position="270"/>
    </location>
</feature>
<keyword evidence="9" id="KW-0573">Peptidoglycan synthesis</keyword>
<dbReference type="Pfam" id="PF00905">
    <property type="entry name" value="Transpeptidase"/>
    <property type="match status" value="1"/>
</dbReference>
<comment type="similarity">
    <text evidence="1">In the C-terminal section; belongs to the transpeptidase family.</text>
</comment>
<reference evidence="18 19" key="1">
    <citation type="submission" date="2020-08" db="EMBL/GenBank/DDBJ databases">
        <title>Sequencing the genomes of 1000 actinobacteria strains.</title>
        <authorList>
            <person name="Klenk H.-P."/>
        </authorList>
    </citation>
    <scope>NUCLEOTIDE SEQUENCE [LARGE SCALE GENOMIC DNA]</scope>
    <source>
        <strain evidence="18 19">DSM 105784</strain>
    </source>
</reference>
<keyword evidence="4" id="KW-0645">Protease</keyword>
<dbReference type="PANTHER" id="PTHR32282:SF33">
    <property type="entry name" value="PEPTIDOGLYCAN GLYCOSYLTRANSFERASE"/>
    <property type="match status" value="1"/>
</dbReference>
<gene>
    <name evidence="18" type="ORF">HD599_003216</name>
</gene>
<comment type="catalytic activity">
    <reaction evidence="13">
        <text>[GlcNAc-(1-&gt;4)-Mur2Ac(oyl-L-Ala-gamma-D-Glu-L-Lys-D-Ala-D-Ala)](n)-di-trans,octa-cis-undecaprenyl diphosphate + beta-D-GlcNAc-(1-&gt;4)-Mur2Ac(oyl-L-Ala-gamma-D-Glu-L-Lys-D-Ala-D-Ala)-di-trans,octa-cis-undecaprenyl diphosphate = [GlcNAc-(1-&gt;4)-Mur2Ac(oyl-L-Ala-gamma-D-Glu-L-Lys-D-Ala-D-Ala)](n+1)-di-trans,octa-cis-undecaprenyl diphosphate + di-trans,octa-cis-undecaprenyl diphosphate + H(+)</text>
        <dbReference type="Rhea" id="RHEA:23708"/>
        <dbReference type="Rhea" id="RHEA-COMP:9602"/>
        <dbReference type="Rhea" id="RHEA-COMP:9603"/>
        <dbReference type="ChEBI" id="CHEBI:15378"/>
        <dbReference type="ChEBI" id="CHEBI:58405"/>
        <dbReference type="ChEBI" id="CHEBI:60033"/>
        <dbReference type="ChEBI" id="CHEBI:78435"/>
        <dbReference type="EC" id="2.4.99.28"/>
    </reaction>
</comment>
<keyword evidence="10" id="KW-0511">Multifunctional enzyme</keyword>
<comment type="caution">
    <text evidence="18">The sequence shown here is derived from an EMBL/GenBank/DDBJ whole genome shotgun (WGS) entry which is preliminary data.</text>
</comment>
<dbReference type="SUPFAM" id="SSF56601">
    <property type="entry name" value="beta-lactamase/transpeptidase-like"/>
    <property type="match status" value="1"/>
</dbReference>
<dbReference type="GO" id="GO:0071555">
    <property type="term" value="P:cell wall organization"/>
    <property type="evidence" value="ECO:0007669"/>
    <property type="project" value="UniProtKB-KW"/>
</dbReference>
<evidence type="ECO:0000256" key="6">
    <source>
        <dbReference type="ARBA" id="ARBA00022679"/>
    </source>
</evidence>
<dbReference type="GO" id="GO:0009002">
    <property type="term" value="F:serine-type D-Ala-D-Ala carboxypeptidase activity"/>
    <property type="evidence" value="ECO:0007669"/>
    <property type="project" value="UniProtKB-EC"/>
</dbReference>
<comment type="similarity">
    <text evidence="2">In the N-terminal section; belongs to the glycosyltransferase 51 family.</text>
</comment>
<evidence type="ECO:0000256" key="12">
    <source>
        <dbReference type="ARBA" id="ARBA00034000"/>
    </source>
</evidence>